<protein>
    <submittedName>
        <fullName evidence="8">Molybdenum cofactor biosynthesis protein A</fullName>
    </submittedName>
</protein>
<sequence length="366" mass="40890">MKAFEDAGFYRIELAKQLTMKLKTLVRTGNRLASPSEQLHILQCSPVVAFSDKLAEHVALPLYRKQLTTLQINVGKLCNQTCTHCHVDAGPDRRESMSHETAQHVMDFLARSEVKTLDITGGAPEMNPQFRMLVREARKLDKQVIDRCNLTILLANGFTDLPEFLAEHQVSVVASLPCYLEENCDAQRGNGVFGKSIEAIGRLNELGYAQPNSDLRLDLVYNPTGLGLPPGQHELEAAYKSELDSRYGIQFNNLLTITNMPVSRFLDDLLRRGKYDEYMEKLIQKFNPSTIDNLMCRSLISVDWNGLIYDCDFNQMLDLVVAEGAERVHISQLTDDLLAERAIRTANHCYGCTAGCGSSCGGSLVK</sequence>
<dbReference type="InterPro" id="IPR026351">
    <property type="entry name" value="rSAM_ArsS-like"/>
</dbReference>
<dbReference type="PANTHER" id="PTHR43728">
    <property type="entry name" value="SLR0304 PROTEIN"/>
    <property type="match status" value="1"/>
</dbReference>
<feature type="domain" description="Radical SAM core" evidence="6">
    <location>
        <begin position="72"/>
        <end position="208"/>
    </location>
</feature>
<dbReference type="Gene3D" id="3.20.20.70">
    <property type="entry name" value="Aldolase class I"/>
    <property type="match status" value="1"/>
</dbReference>
<dbReference type="EMBL" id="SJPM01000001">
    <property type="protein sequence ID" value="TWU03533.1"/>
    <property type="molecule type" value="Genomic_DNA"/>
</dbReference>
<dbReference type="SFLD" id="SFLDS00029">
    <property type="entry name" value="Radical_SAM"/>
    <property type="match status" value="1"/>
</dbReference>
<evidence type="ECO:0000313" key="8">
    <source>
        <dbReference type="EMBL" id="TWU03533.1"/>
    </source>
</evidence>
<evidence type="ECO:0000256" key="3">
    <source>
        <dbReference type="ARBA" id="ARBA00022723"/>
    </source>
</evidence>
<keyword evidence="3" id="KW-0479">Metal-binding</keyword>
<dbReference type="PANTHER" id="PTHR43728:SF1">
    <property type="entry name" value="FE-S OXIDOREDUCTASE"/>
    <property type="match status" value="1"/>
</dbReference>
<dbReference type="InterPro" id="IPR007197">
    <property type="entry name" value="rSAM"/>
</dbReference>
<dbReference type="SFLD" id="SFLDG01067">
    <property type="entry name" value="SPASM/twitch_domain_containing"/>
    <property type="match status" value="1"/>
</dbReference>
<organism evidence="8 9">
    <name type="scientific">Neorhodopirellula pilleata</name>
    <dbReference type="NCBI Taxonomy" id="2714738"/>
    <lineage>
        <taxon>Bacteria</taxon>
        <taxon>Pseudomonadati</taxon>
        <taxon>Planctomycetota</taxon>
        <taxon>Planctomycetia</taxon>
        <taxon>Pirellulales</taxon>
        <taxon>Pirellulaceae</taxon>
        <taxon>Neorhodopirellula</taxon>
    </lineage>
</organism>
<dbReference type="InterPro" id="IPR013785">
    <property type="entry name" value="Aldolase_TIM"/>
</dbReference>
<evidence type="ECO:0000259" key="7">
    <source>
        <dbReference type="Pfam" id="PF12345"/>
    </source>
</evidence>
<dbReference type="InterPro" id="IPR058240">
    <property type="entry name" value="rSAM_sf"/>
</dbReference>
<keyword evidence="5" id="KW-0411">Iron-sulfur</keyword>
<evidence type="ECO:0000313" key="9">
    <source>
        <dbReference type="Proteomes" id="UP000316213"/>
    </source>
</evidence>
<dbReference type="AlphaFoldDB" id="A0A5C6AU32"/>
<keyword evidence="2" id="KW-0949">S-adenosyl-L-methionine</keyword>
<keyword evidence="9" id="KW-1185">Reference proteome</keyword>
<dbReference type="SUPFAM" id="SSF102114">
    <property type="entry name" value="Radical SAM enzymes"/>
    <property type="match status" value="1"/>
</dbReference>
<dbReference type="GO" id="GO:0003824">
    <property type="term" value="F:catalytic activity"/>
    <property type="evidence" value="ECO:0007669"/>
    <property type="project" value="InterPro"/>
</dbReference>
<comment type="cofactor">
    <cofactor evidence="1">
        <name>[4Fe-4S] cluster</name>
        <dbReference type="ChEBI" id="CHEBI:49883"/>
    </cofactor>
</comment>
<dbReference type="CDD" id="cd01335">
    <property type="entry name" value="Radical_SAM"/>
    <property type="match status" value="1"/>
</dbReference>
<dbReference type="GO" id="GO:0046872">
    <property type="term" value="F:metal ion binding"/>
    <property type="evidence" value="ECO:0007669"/>
    <property type="project" value="UniProtKB-KW"/>
</dbReference>
<name>A0A5C6AU32_9BACT</name>
<feature type="domain" description="Arsenosugar biosynthesis radical SAM protein ArsS-like C-terminal" evidence="7">
    <location>
        <begin position="228"/>
        <end position="363"/>
    </location>
</feature>
<evidence type="ECO:0000256" key="4">
    <source>
        <dbReference type="ARBA" id="ARBA00023004"/>
    </source>
</evidence>
<reference evidence="8 9" key="1">
    <citation type="submission" date="2019-02" db="EMBL/GenBank/DDBJ databases">
        <title>Deep-cultivation of Planctomycetes and their phenomic and genomic characterization uncovers novel biology.</title>
        <authorList>
            <person name="Wiegand S."/>
            <person name="Jogler M."/>
            <person name="Boedeker C."/>
            <person name="Pinto D."/>
            <person name="Vollmers J."/>
            <person name="Rivas-Marin E."/>
            <person name="Kohn T."/>
            <person name="Peeters S.H."/>
            <person name="Heuer A."/>
            <person name="Rast P."/>
            <person name="Oberbeckmann S."/>
            <person name="Bunk B."/>
            <person name="Jeske O."/>
            <person name="Meyerdierks A."/>
            <person name="Storesund J.E."/>
            <person name="Kallscheuer N."/>
            <person name="Luecker S."/>
            <person name="Lage O.M."/>
            <person name="Pohl T."/>
            <person name="Merkel B.J."/>
            <person name="Hornburger P."/>
            <person name="Mueller R.-W."/>
            <person name="Bruemmer F."/>
            <person name="Labrenz M."/>
            <person name="Spormann A.M."/>
            <person name="Op Den Camp H."/>
            <person name="Overmann J."/>
            <person name="Amann R."/>
            <person name="Jetten M.S.M."/>
            <person name="Mascher T."/>
            <person name="Medema M.H."/>
            <person name="Devos D.P."/>
            <person name="Kaster A.-K."/>
            <person name="Ovreas L."/>
            <person name="Rohde M."/>
            <person name="Galperin M.Y."/>
            <person name="Jogler C."/>
        </authorList>
    </citation>
    <scope>NUCLEOTIDE SEQUENCE [LARGE SCALE GENOMIC DNA]</scope>
    <source>
        <strain evidence="8 9">Pla100</strain>
    </source>
</reference>
<evidence type="ECO:0000256" key="5">
    <source>
        <dbReference type="ARBA" id="ARBA00023014"/>
    </source>
</evidence>
<dbReference type="Pfam" id="PF12345">
    <property type="entry name" value="DUF3641"/>
    <property type="match status" value="1"/>
</dbReference>
<proteinExistence type="predicted"/>
<dbReference type="InterPro" id="IPR024521">
    <property type="entry name" value="ArsS-like_C"/>
</dbReference>
<evidence type="ECO:0000256" key="2">
    <source>
        <dbReference type="ARBA" id="ARBA00022691"/>
    </source>
</evidence>
<dbReference type="Proteomes" id="UP000316213">
    <property type="component" value="Unassembled WGS sequence"/>
</dbReference>
<gene>
    <name evidence="8" type="ORF">Pla100_04600</name>
</gene>
<keyword evidence="4" id="KW-0408">Iron</keyword>
<dbReference type="Pfam" id="PF04055">
    <property type="entry name" value="Radical_SAM"/>
    <property type="match status" value="1"/>
</dbReference>
<accession>A0A5C6AU32</accession>
<comment type="caution">
    <text evidence="8">The sequence shown here is derived from an EMBL/GenBank/DDBJ whole genome shotgun (WGS) entry which is preliminary data.</text>
</comment>
<evidence type="ECO:0000256" key="1">
    <source>
        <dbReference type="ARBA" id="ARBA00001966"/>
    </source>
</evidence>
<dbReference type="NCBIfam" id="TIGR04167">
    <property type="entry name" value="rSAM_SeCys"/>
    <property type="match status" value="1"/>
</dbReference>
<dbReference type="GO" id="GO:0051536">
    <property type="term" value="F:iron-sulfur cluster binding"/>
    <property type="evidence" value="ECO:0007669"/>
    <property type="project" value="UniProtKB-KW"/>
</dbReference>
<evidence type="ECO:0000259" key="6">
    <source>
        <dbReference type="Pfam" id="PF04055"/>
    </source>
</evidence>